<proteinExistence type="predicted"/>
<accession>A0A2N5DRL4</accession>
<evidence type="ECO:0000259" key="1">
    <source>
        <dbReference type="Pfam" id="PF02464"/>
    </source>
</evidence>
<dbReference type="SUPFAM" id="SSF142433">
    <property type="entry name" value="CinA-like"/>
    <property type="match status" value="1"/>
</dbReference>
<dbReference type="InterPro" id="IPR008136">
    <property type="entry name" value="CinA_C"/>
</dbReference>
<keyword evidence="3" id="KW-1185">Reference proteome</keyword>
<evidence type="ECO:0000313" key="3">
    <source>
        <dbReference type="Proteomes" id="UP000234479"/>
    </source>
</evidence>
<name>A0A2N5DRL4_9CAUL</name>
<dbReference type="Proteomes" id="UP000234479">
    <property type="component" value="Unassembled WGS sequence"/>
</dbReference>
<sequence length="170" mass="17978">MAEALDPILTPQLDTLTRRVLEKACAQDLKLGTAESCTGGLLASLLTDVPGCSHAFEQGFVVYSDDAKHRQLGIPLEMLAGGGAVSQDVVLAMASAALARSQADIILAVTGWAEDMGDPEKPGGLVHFACARRDRPTHHRKVELGVIGRQDFRLACLAIAMDMLVVAVST</sequence>
<protein>
    <submittedName>
        <fullName evidence="2">CinA family protein</fullName>
    </submittedName>
</protein>
<dbReference type="Gene3D" id="3.90.950.20">
    <property type="entry name" value="CinA-like"/>
    <property type="match status" value="1"/>
</dbReference>
<dbReference type="NCBIfam" id="TIGR00199">
    <property type="entry name" value="PncC_domain"/>
    <property type="match status" value="1"/>
</dbReference>
<organism evidence="2 3">
    <name type="scientific">Caulobacter zeae</name>
    <dbReference type="NCBI Taxonomy" id="2055137"/>
    <lineage>
        <taxon>Bacteria</taxon>
        <taxon>Pseudomonadati</taxon>
        <taxon>Pseudomonadota</taxon>
        <taxon>Alphaproteobacteria</taxon>
        <taxon>Caulobacterales</taxon>
        <taxon>Caulobacteraceae</taxon>
        <taxon>Caulobacter</taxon>
    </lineage>
</organism>
<comment type="caution">
    <text evidence="2">The sequence shown here is derived from an EMBL/GenBank/DDBJ whole genome shotgun (WGS) entry which is preliminary data.</text>
</comment>
<evidence type="ECO:0000313" key="2">
    <source>
        <dbReference type="EMBL" id="PLR28700.1"/>
    </source>
</evidence>
<dbReference type="AlphaFoldDB" id="A0A2N5DRL4"/>
<dbReference type="InterPro" id="IPR036653">
    <property type="entry name" value="CinA-like_C"/>
</dbReference>
<dbReference type="RefSeq" id="WP_101716318.1">
    <property type="nucleotide sequence ID" value="NZ_PJRS01000006.1"/>
</dbReference>
<feature type="domain" description="CinA C-terminal" evidence="1">
    <location>
        <begin position="15"/>
        <end position="165"/>
    </location>
</feature>
<dbReference type="EMBL" id="PJRS01000006">
    <property type="protein sequence ID" value="PLR28700.1"/>
    <property type="molecule type" value="Genomic_DNA"/>
</dbReference>
<reference evidence="2 3" key="1">
    <citation type="submission" date="2017-12" db="EMBL/GenBank/DDBJ databases">
        <title>The genome sequence of Caulobacter sp. 410.</title>
        <authorList>
            <person name="Gao J."/>
            <person name="Mao X."/>
            <person name="Sun J."/>
        </authorList>
    </citation>
    <scope>NUCLEOTIDE SEQUENCE [LARGE SCALE GENOMIC DNA]</scope>
    <source>
        <strain evidence="2 3">410</strain>
    </source>
</reference>
<gene>
    <name evidence="2" type="ORF">SGCZBJ_01755</name>
</gene>
<dbReference type="OrthoDB" id="9801454at2"/>
<dbReference type="Pfam" id="PF02464">
    <property type="entry name" value="CinA"/>
    <property type="match status" value="1"/>
</dbReference>